<evidence type="ECO:0000256" key="6">
    <source>
        <dbReference type="SAM" id="Phobius"/>
    </source>
</evidence>
<keyword evidence="2" id="KW-0813">Transport</keyword>
<reference evidence="8 9" key="1">
    <citation type="submission" date="2016-07" db="EMBL/GenBank/DDBJ databases">
        <title>Pervasive Adenine N6-methylation of Active Genes in Fungi.</title>
        <authorList>
            <consortium name="DOE Joint Genome Institute"/>
            <person name="Mondo S.J."/>
            <person name="Dannebaum R.O."/>
            <person name="Kuo R.C."/>
            <person name="Labutti K."/>
            <person name="Haridas S."/>
            <person name="Kuo A."/>
            <person name="Salamov A."/>
            <person name="Ahrendt S.R."/>
            <person name="Lipzen A."/>
            <person name="Sullivan W."/>
            <person name="Andreopoulos W.B."/>
            <person name="Clum A."/>
            <person name="Lindquist E."/>
            <person name="Daum C."/>
            <person name="Ramamoorthy G.K."/>
            <person name="Gryganskyi A."/>
            <person name="Culley D."/>
            <person name="Magnuson J.K."/>
            <person name="James T.Y."/>
            <person name="O'Malley M.A."/>
            <person name="Stajich J.E."/>
            <person name="Spatafora J.W."/>
            <person name="Visel A."/>
            <person name="Grigoriev I.V."/>
        </authorList>
    </citation>
    <scope>NUCLEOTIDE SEQUENCE [LARGE SCALE GENOMIC DNA]</scope>
    <source>
        <strain evidence="8 9">JEL800</strain>
    </source>
</reference>
<keyword evidence="9" id="KW-1185">Reference proteome</keyword>
<dbReference type="PANTHER" id="PTHR23511">
    <property type="entry name" value="SYNAPTIC VESICLE GLYCOPROTEIN 2"/>
    <property type="match status" value="1"/>
</dbReference>
<sequence length="558" mass="61659">MEVMRTCLASLWIKCRNGAEEQDTSLCYTEAENLLDAERGGSSRDEFLLDSWFMMTNPWMSGAFTDRNWRINDCIADIGMGTYQWRLFFLCGFGWFADNMWLQGVSVVIPGIRREFGLSESEMGVGSTFVFLGMMIGSAMWGILSDVIGRKPALLSPLDHFFVWVLGCQCAIISPFYWRLFWMGTGVGGNLPVDGSLFLEFIPSSHGNLMTLLSLFWPVGQLFTASIAWKLIPIGSCPSDLSSPCDISGGQNWAWRATLRILAVSTVAMVIARLLCVKMLESPKFLLSVGRPDDAERVLMDLGKVNGYEGQIPRLPRQVTASTNGYGVTIEEKQTFVQVIQRLYRDSHENVLLGSKLLLSLFEDETRKTTVLVFAIWSFISLGYTMFNGFLPIFLASTPDGSSPPISIDETYRNYFILAIMGIPGSIAGMYLIDTWMGRRGTMAASTFGTAAALFLFTFSRTPSFQLLCGCIVSVLQNCMYGVLYTYTPEVFESRVRGTANGAAASLSRVFGCFAPLLTGSLLAISMSVPLFLAAGLILSAAFCMLMLPLETRGRDVL</sequence>
<feature type="transmembrane region" description="Helical" evidence="6">
    <location>
        <begin position="129"/>
        <end position="149"/>
    </location>
</feature>
<dbReference type="GO" id="GO:0022857">
    <property type="term" value="F:transmembrane transporter activity"/>
    <property type="evidence" value="ECO:0007669"/>
    <property type="project" value="InterPro"/>
</dbReference>
<feature type="transmembrane region" description="Helical" evidence="6">
    <location>
        <begin position="465"/>
        <end position="487"/>
    </location>
</feature>
<dbReference type="AlphaFoldDB" id="A0A1Y2CMD4"/>
<feature type="transmembrane region" description="Helical" evidence="6">
    <location>
        <begin position="507"/>
        <end position="525"/>
    </location>
</feature>
<feature type="transmembrane region" description="Helical" evidence="6">
    <location>
        <begin position="161"/>
        <end position="178"/>
    </location>
</feature>
<evidence type="ECO:0000256" key="5">
    <source>
        <dbReference type="ARBA" id="ARBA00023136"/>
    </source>
</evidence>
<evidence type="ECO:0000256" key="2">
    <source>
        <dbReference type="ARBA" id="ARBA00022448"/>
    </source>
</evidence>
<gene>
    <name evidence="8" type="ORF">BCR33DRAFT_714586</name>
</gene>
<protein>
    <submittedName>
        <fullName evidence="8">MFS general substrate transporter</fullName>
    </submittedName>
</protein>
<dbReference type="CDD" id="cd17316">
    <property type="entry name" value="MFS_SV2_like"/>
    <property type="match status" value="1"/>
</dbReference>
<feature type="transmembrane region" description="Helical" evidence="6">
    <location>
        <begin position="371"/>
        <end position="395"/>
    </location>
</feature>
<evidence type="ECO:0000313" key="9">
    <source>
        <dbReference type="Proteomes" id="UP000193642"/>
    </source>
</evidence>
<dbReference type="PROSITE" id="PS50850">
    <property type="entry name" value="MFS"/>
    <property type="match status" value="1"/>
</dbReference>
<feature type="domain" description="Major facilitator superfamily (MFS) profile" evidence="7">
    <location>
        <begin position="87"/>
        <end position="553"/>
    </location>
</feature>
<dbReference type="Gene3D" id="1.20.1250.20">
    <property type="entry name" value="MFS general substrate transporter like domains"/>
    <property type="match status" value="1"/>
</dbReference>
<comment type="caution">
    <text evidence="8">The sequence shown here is derived from an EMBL/GenBank/DDBJ whole genome shotgun (WGS) entry which is preliminary data.</text>
</comment>
<accession>A0A1Y2CMD4</accession>
<dbReference type="InterPro" id="IPR020846">
    <property type="entry name" value="MFS_dom"/>
</dbReference>
<keyword evidence="5 6" id="KW-0472">Membrane</keyword>
<dbReference type="InterPro" id="IPR005828">
    <property type="entry name" value="MFS_sugar_transport-like"/>
</dbReference>
<name>A0A1Y2CMD4_9FUNG</name>
<evidence type="ECO:0000313" key="8">
    <source>
        <dbReference type="EMBL" id="ORY48172.1"/>
    </source>
</evidence>
<evidence type="ECO:0000256" key="4">
    <source>
        <dbReference type="ARBA" id="ARBA00022989"/>
    </source>
</evidence>
<feature type="transmembrane region" description="Helical" evidence="6">
    <location>
        <begin position="415"/>
        <end position="433"/>
    </location>
</feature>
<evidence type="ECO:0000259" key="7">
    <source>
        <dbReference type="PROSITE" id="PS50850"/>
    </source>
</evidence>
<dbReference type="OrthoDB" id="4139357at2759"/>
<feature type="transmembrane region" description="Helical" evidence="6">
    <location>
        <begin position="440"/>
        <end position="459"/>
    </location>
</feature>
<evidence type="ECO:0000256" key="3">
    <source>
        <dbReference type="ARBA" id="ARBA00022692"/>
    </source>
</evidence>
<dbReference type="GO" id="GO:0016020">
    <property type="term" value="C:membrane"/>
    <property type="evidence" value="ECO:0007669"/>
    <property type="project" value="UniProtKB-SubCell"/>
</dbReference>
<dbReference type="Proteomes" id="UP000193642">
    <property type="component" value="Unassembled WGS sequence"/>
</dbReference>
<dbReference type="PANTHER" id="PTHR23511:SF5">
    <property type="entry name" value="MAJOR FACILITATOR-TYPE TRANSPORTER HXNZ-RELATED"/>
    <property type="match status" value="1"/>
</dbReference>
<evidence type="ECO:0000256" key="1">
    <source>
        <dbReference type="ARBA" id="ARBA00004141"/>
    </source>
</evidence>
<proteinExistence type="predicted"/>
<dbReference type="Pfam" id="PF00083">
    <property type="entry name" value="Sugar_tr"/>
    <property type="match status" value="1"/>
</dbReference>
<keyword evidence="3 6" id="KW-0812">Transmembrane</keyword>
<dbReference type="InterPro" id="IPR036259">
    <property type="entry name" value="MFS_trans_sf"/>
</dbReference>
<keyword evidence="4 6" id="KW-1133">Transmembrane helix</keyword>
<organism evidence="8 9">
    <name type="scientific">Rhizoclosmatium globosum</name>
    <dbReference type="NCBI Taxonomy" id="329046"/>
    <lineage>
        <taxon>Eukaryota</taxon>
        <taxon>Fungi</taxon>
        <taxon>Fungi incertae sedis</taxon>
        <taxon>Chytridiomycota</taxon>
        <taxon>Chytridiomycota incertae sedis</taxon>
        <taxon>Chytridiomycetes</taxon>
        <taxon>Chytridiales</taxon>
        <taxon>Chytriomycetaceae</taxon>
        <taxon>Rhizoclosmatium</taxon>
    </lineage>
</organism>
<dbReference type="STRING" id="329046.A0A1Y2CMD4"/>
<feature type="transmembrane region" description="Helical" evidence="6">
    <location>
        <begin position="531"/>
        <end position="550"/>
    </location>
</feature>
<comment type="subcellular location">
    <subcellularLocation>
        <location evidence="1">Membrane</location>
        <topology evidence="1">Multi-pass membrane protein</topology>
    </subcellularLocation>
</comment>
<dbReference type="SUPFAM" id="SSF103473">
    <property type="entry name" value="MFS general substrate transporter"/>
    <property type="match status" value="1"/>
</dbReference>
<dbReference type="EMBL" id="MCGO01000012">
    <property type="protein sequence ID" value="ORY48172.1"/>
    <property type="molecule type" value="Genomic_DNA"/>
</dbReference>